<dbReference type="InterPro" id="IPR051673">
    <property type="entry name" value="SSDNA_exonuclease_RecJ"/>
</dbReference>
<accession>D4KCD6</accession>
<dbReference type="Gene3D" id="3.10.310.30">
    <property type="match status" value="1"/>
</dbReference>
<feature type="domain" description="RecJ OB" evidence="6">
    <location>
        <begin position="461"/>
        <end position="576"/>
    </location>
</feature>
<dbReference type="Proteomes" id="UP000007059">
    <property type="component" value="Chromosome"/>
</dbReference>
<evidence type="ECO:0000256" key="3">
    <source>
        <dbReference type="ARBA" id="ARBA00022801"/>
    </source>
</evidence>
<dbReference type="GO" id="GO:0004527">
    <property type="term" value="F:exonuclease activity"/>
    <property type="evidence" value="ECO:0007669"/>
    <property type="project" value="UniProtKB-KW"/>
</dbReference>
<keyword evidence="3" id="KW-0378">Hydrolase</keyword>
<reference evidence="7 8" key="2">
    <citation type="submission" date="2010-03" db="EMBL/GenBank/DDBJ databases">
        <authorList>
            <person name="Pajon A."/>
        </authorList>
    </citation>
    <scope>NUCLEOTIDE SEQUENCE [LARGE SCALE GENOMIC DNA]</scope>
    <source>
        <strain evidence="7 8">SL3/3</strain>
    </source>
</reference>
<evidence type="ECO:0000256" key="2">
    <source>
        <dbReference type="ARBA" id="ARBA00022722"/>
    </source>
</evidence>
<reference evidence="7 8" key="1">
    <citation type="submission" date="2010-03" db="EMBL/GenBank/DDBJ databases">
        <title>The genome sequence of Faecalibacterium prausnitzii SL3/3.</title>
        <authorList>
            <consortium name="metaHIT consortium -- http://www.metahit.eu/"/>
            <person name="Pajon A."/>
            <person name="Turner K."/>
            <person name="Parkhill J."/>
            <person name="Duncan S."/>
            <person name="Flint H."/>
        </authorList>
    </citation>
    <scope>NUCLEOTIDE SEQUENCE [LARGE SCALE GENOMIC DNA]</scope>
    <source>
        <strain evidence="7 8">SL3/3</strain>
    </source>
</reference>
<evidence type="ECO:0000313" key="8">
    <source>
        <dbReference type="Proteomes" id="UP000007059"/>
    </source>
</evidence>
<dbReference type="eggNOG" id="COG0608">
    <property type="taxonomic scope" value="Bacteria"/>
</dbReference>
<evidence type="ECO:0000259" key="5">
    <source>
        <dbReference type="Pfam" id="PF01368"/>
    </source>
</evidence>
<evidence type="ECO:0000256" key="4">
    <source>
        <dbReference type="ARBA" id="ARBA00022839"/>
    </source>
</evidence>
<dbReference type="PANTHER" id="PTHR30255:SF2">
    <property type="entry name" value="SINGLE-STRANDED-DNA-SPECIFIC EXONUCLEASE RECJ"/>
    <property type="match status" value="1"/>
</dbReference>
<evidence type="ECO:0000256" key="1">
    <source>
        <dbReference type="ARBA" id="ARBA00005915"/>
    </source>
</evidence>
<evidence type="ECO:0000259" key="6">
    <source>
        <dbReference type="Pfam" id="PF17768"/>
    </source>
</evidence>
<dbReference type="PATRIC" id="fig|657322.3.peg.2209"/>
<protein>
    <submittedName>
        <fullName evidence="7">Single-stranded DNA-specific exonuclease</fullName>
    </submittedName>
</protein>
<dbReference type="PANTHER" id="PTHR30255">
    <property type="entry name" value="SINGLE-STRANDED-DNA-SPECIFIC EXONUCLEASE RECJ"/>
    <property type="match status" value="1"/>
</dbReference>
<organism evidence="7 8">
    <name type="scientific">Faecalibacterium prausnitzii SL3/3</name>
    <dbReference type="NCBI Taxonomy" id="657322"/>
    <lineage>
        <taxon>Bacteria</taxon>
        <taxon>Bacillati</taxon>
        <taxon>Bacillota</taxon>
        <taxon>Clostridia</taxon>
        <taxon>Eubacteriales</taxon>
        <taxon>Oscillospiraceae</taxon>
        <taxon>Faecalibacterium</taxon>
    </lineage>
</organism>
<name>D4KCD6_9FIRM</name>
<comment type="similarity">
    <text evidence="1">Belongs to the RecJ family.</text>
</comment>
<proteinExistence type="inferred from homology"/>
<dbReference type="Pfam" id="PF17768">
    <property type="entry name" value="RecJ_OB"/>
    <property type="match status" value="1"/>
</dbReference>
<dbReference type="RefSeq" id="WP_015538020.1">
    <property type="nucleotide sequence ID" value="NC_021020.1"/>
</dbReference>
<dbReference type="InterPro" id="IPR038763">
    <property type="entry name" value="DHH_sf"/>
</dbReference>
<sequence>MNVKLWKGSRNDLSDPIGTIMENRGVKDYKIYMNLDDSCLNSPWELDNMEDAVRLLNKHIWNKSIISILVDCDVDGFTSASMMFQYLKTIGYFGKINVLHHSGKEHGLSKEIEVPPETTLLIIPDAGSNDVEQCKELRDNGIDILILDHHICDRENPYAVIVNNQNGTYPNKELSGAGVVYKFLQAVDEYNWTDVADRYLDLVAVGNIGDVMDMHSHETKRLCTKGLARIVNPMICALVEANSFNIKGDPTINDVQFYIVPMMNALIRVGSSEQKKRMFRAMVGEEQTFQYTPTRGKNAGVTIDETLAQHVARECSSCKYQQNKTKDKAVAELQNWISKYGADRSKVLFCNSTGILDSNLTGVVAIKLAEMYGKPCVLLREMACPEEPDENQEYFGGSMRNPDGSPIESLKEFLMSTGDFESVLGHDNAAGVKIKKKNVPKAIADCNELLKDVTMSKAIVVDFDFDYSKLTVALPKTMYEMHKIWAQGISEPYFYIKNIPLIHSGCAPMGKNGNMWKYSDEEKGIDFVCFADNGRMIGWINNDFYGDQEEKYINAVCRLSLNQYGNKVTPQAQIVDFEVI</sequence>
<dbReference type="Gene3D" id="3.90.1640.30">
    <property type="match status" value="1"/>
</dbReference>
<evidence type="ECO:0000313" key="7">
    <source>
        <dbReference type="EMBL" id="CBL02499.1"/>
    </source>
</evidence>
<dbReference type="Pfam" id="PF01368">
    <property type="entry name" value="DHH"/>
    <property type="match status" value="1"/>
</dbReference>
<keyword evidence="4 7" id="KW-0269">Exonuclease</keyword>
<feature type="domain" description="DDH" evidence="5">
    <location>
        <begin position="66"/>
        <end position="206"/>
    </location>
</feature>
<gene>
    <name evidence="7" type="ORF">FPR_23240</name>
</gene>
<dbReference type="InterPro" id="IPR001667">
    <property type="entry name" value="DDH_dom"/>
</dbReference>
<keyword evidence="2" id="KW-0540">Nuclease</keyword>
<dbReference type="EMBL" id="FP929046">
    <property type="protein sequence ID" value="CBL02499.1"/>
    <property type="molecule type" value="Genomic_DNA"/>
</dbReference>
<dbReference type="KEGG" id="fpa:FPR_23240"/>
<dbReference type="HOGENOM" id="CLU_009736_5_2_9"/>
<dbReference type="SUPFAM" id="SSF64182">
    <property type="entry name" value="DHH phosphoesterases"/>
    <property type="match status" value="1"/>
</dbReference>
<dbReference type="AlphaFoldDB" id="D4KCD6"/>
<dbReference type="InterPro" id="IPR041122">
    <property type="entry name" value="RecJ_OB"/>
</dbReference>